<reference evidence="2" key="2">
    <citation type="submission" date="2021-02" db="EMBL/GenBank/DDBJ databases">
        <title>Aspergillus luchuensis mut. kawachii IFO 4304 genome sequence.</title>
        <authorList>
            <person name="Mori K."/>
            <person name="Kadooka C."/>
            <person name="Goto M."/>
            <person name="Futagami T."/>
        </authorList>
    </citation>
    <scope>NUCLEOTIDE SEQUENCE</scope>
    <source>
        <strain evidence="2">IFO 4308</strain>
    </source>
</reference>
<dbReference type="AlphaFoldDB" id="A0A7R7ZV79"/>
<sequence length="112" mass="11771">MNRGRKSYCGAPPKLVREGGIQQQNVIPKNPARWGFFGELPMEGKTDIGSPSNPLGSNERGTLTDSVSAAAPAAAAAVLLGRSLFTPRSLLPSPLSLPIILSKILNLPLGPR</sequence>
<feature type="region of interest" description="Disordered" evidence="1">
    <location>
        <begin position="43"/>
        <end position="64"/>
    </location>
</feature>
<name>A0A7R7ZV79_ASPKA</name>
<dbReference type="RefSeq" id="XP_041538527.1">
    <property type="nucleotide sequence ID" value="XM_041684332.1"/>
</dbReference>
<evidence type="ECO:0000313" key="2">
    <source>
        <dbReference type="EMBL" id="BCR94761.1"/>
    </source>
</evidence>
<dbReference type="GeneID" id="64956086"/>
<accession>A0A7R7ZV79</accession>
<reference evidence="2" key="1">
    <citation type="submission" date="2021-01" db="EMBL/GenBank/DDBJ databases">
        <authorList>
            <consortium name="Aspergillus luchuensis mut. kawachii IFO 4304 genome sequencing consortium"/>
            <person name="Kazuki M."/>
            <person name="Futagami T."/>
        </authorList>
    </citation>
    <scope>NUCLEOTIDE SEQUENCE</scope>
    <source>
        <strain evidence="2">IFO 4308</strain>
    </source>
</reference>
<dbReference type="EMBL" id="AP024425">
    <property type="protein sequence ID" value="BCR94761.1"/>
    <property type="molecule type" value="Genomic_DNA"/>
</dbReference>
<feature type="compositionally biased region" description="Polar residues" evidence="1">
    <location>
        <begin position="49"/>
        <end position="64"/>
    </location>
</feature>
<evidence type="ECO:0000256" key="1">
    <source>
        <dbReference type="SAM" id="MobiDB-lite"/>
    </source>
</evidence>
<dbReference type="KEGG" id="aluc:AKAW2_11807S"/>
<proteinExistence type="predicted"/>
<evidence type="ECO:0000313" key="3">
    <source>
        <dbReference type="Proteomes" id="UP000661280"/>
    </source>
</evidence>
<organism evidence="2 3">
    <name type="scientific">Aspergillus kawachii</name>
    <name type="common">White koji mold</name>
    <name type="synonym">Aspergillus awamori var. kawachi</name>
    <dbReference type="NCBI Taxonomy" id="1069201"/>
    <lineage>
        <taxon>Eukaryota</taxon>
        <taxon>Fungi</taxon>
        <taxon>Dikarya</taxon>
        <taxon>Ascomycota</taxon>
        <taxon>Pezizomycotina</taxon>
        <taxon>Eurotiomycetes</taxon>
        <taxon>Eurotiomycetidae</taxon>
        <taxon>Eurotiales</taxon>
        <taxon>Aspergillaceae</taxon>
        <taxon>Aspergillus</taxon>
        <taxon>Aspergillus subgen. Circumdati</taxon>
    </lineage>
</organism>
<keyword evidence="3" id="KW-1185">Reference proteome</keyword>
<gene>
    <name evidence="2" type="ORF">AKAW2_11807S</name>
</gene>
<protein>
    <submittedName>
        <fullName evidence="2">Uncharacterized protein</fullName>
    </submittedName>
</protein>
<dbReference type="Proteomes" id="UP000661280">
    <property type="component" value="Chromosome 1"/>
</dbReference>